<sequence>MFDYNTSLLVGVWDYLKYYFLKKAL</sequence>
<dbReference type="AlphaFoldDB" id="A0A485LYE1"/>
<reference evidence="1" key="1">
    <citation type="submission" date="2019-03" db="EMBL/GenBank/DDBJ databases">
        <authorList>
            <person name="Hao L."/>
        </authorList>
    </citation>
    <scope>NUCLEOTIDE SEQUENCE</scope>
</reference>
<gene>
    <name evidence="1" type="ORF">SCFA_1950010</name>
</gene>
<evidence type="ECO:0000313" key="1">
    <source>
        <dbReference type="EMBL" id="VFU12960.1"/>
    </source>
</evidence>
<accession>A0A485LYE1</accession>
<name>A0A485LYE1_9ZZZZ</name>
<protein>
    <submittedName>
        <fullName evidence="1">Uncharacterized protein</fullName>
    </submittedName>
</protein>
<organism evidence="1">
    <name type="scientific">anaerobic digester metagenome</name>
    <dbReference type="NCBI Taxonomy" id="1263854"/>
    <lineage>
        <taxon>unclassified sequences</taxon>
        <taxon>metagenomes</taxon>
        <taxon>ecological metagenomes</taxon>
    </lineage>
</organism>
<dbReference type="EMBL" id="CAADRN010000107">
    <property type="protein sequence ID" value="VFU12960.1"/>
    <property type="molecule type" value="Genomic_DNA"/>
</dbReference>
<proteinExistence type="predicted"/>